<organism evidence="7 8">
    <name type="scientific">Amnibacterium endophyticum</name>
    <dbReference type="NCBI Taxonomy" id="2109337"/>
    <lineage>
        <taxon>Bacteria</taxon>
        <taxon>Bacillati</taxon>
        <taxon>Actinomycetota</taxon>
        <taxon>Actinomycetes</taxon>
        <taxon>Micrococcales</taxon>
        <taxon>Microbacteriaceae</taxon>
        <taxon>Amnibacterium</taxon>
    </lineage>
</organism>
<dbReference type="GO" id="GO:0050136">
    <property type="term" value="F:NADH dehydrogenase (quinone) (non-electrogenic) activity"/>
    <property type="evidence" value="ECO:0007669"/>
    <property type="project" value="UniProtKB-EC"/>
</dbReference>
<evidence type="ECO:0000313" key="8">
    <source>
        <dbReference type="Proteomes" id="UP001597347"/>
    </source>
</evidence>
<feature type="transmembrane region" description="Helical" evidence="6">
    <location>
        <begin position="140"/>
        <end position="161"/>
    </location>
</feature>
<comment type="similarity">
    <text evidence="5">Belongs to the complex I subunit 1 family.</text>
</comment>
<dbReference type="EMBL" id="JBHUEA010000020">
    <property type="protein sequence ID" value="MFD1722447.1"/>
    <property type="molecule type" value="Genomic_DNA"/>
</dbReference>
<gene>
    <name evidence="7" type="ORF">ACFSBI_12890</name>
</gene>
<dbReference type="Pfam" id="PF00146">
    <property type="entry name" value="NADHdh"/>
    <property type="match status" value="1"/>
</dbReference>
<feature type="transmembrane region" description="Helical" evidence="6">
    <location>
        <begin position="221"/>
        <end position="243"/>
    </location>
</feature>
<dbReference type="InterPro" id="IPR001694">
    <property type="entry name" value="NADH_UbQ_OxRdtase_su1/FPO"/>
</dbReference>
<name>A0ABW4LGQ2_9MICO</name>
<dbReference type="Proteomes" id="UP001597347">
    <property type="component" value="Unassembled WGS sequence"/>
</dbReference>
<evidence type="ECO:0000256" key="1">
    <source>
        <dbReference type="ARBA" id="ARBA00004141"/>
    </source>
</evidence>
<reference evidence="8" key="1">
    <citation type="journal article" date="2019" name="Int. J. Syst. Evol. Microbiol.">
        <title>The Global Catalogue of Microorganisms (GCM) 10K type strain sequencing project: providing services to taxonomists for standard genome sequencing and annotation.</title>
        <authorList>
            <consortium name="The Broad Institute Genomics Platform"/>
            <consortium name="The Broad Institute Genome Sequencing Center for Infectious Disease"/>
            <person name="Wu L."/>
            <person name="Ma J."/>
        </authorList>
    </citation>
    <scope>NUCLEOTIDE SEQUENCE [LARGE SCALE GENOMIC DNA]</scope>
    <source>
        <strain evidence="8">CGMCC 1.12471</strain>
    </source>
</reference>
<evidence type="ECO:0000256" key="6">
    <source>
        <dbReference type="SAM" id="Phobius"/>
    </source>
</evidence>
<keyword evidence="2 5" id="KW-0812">Transmembrane</keyword>
<keyword evidence="7" id="KW-0560">Oxidoreductase</keyword>
<evidence type="ECO:0000256" key="3">
    <source>
        <dbReference type="ARBA" id="ARBA00022989"/>
    </source>
</evidence>
<evidence type="ECO:0000256" key="2">
    <source>
        <dbReference type="ARBA" id="ARBA00022692"/>
    </source>
</evidence>
<keyword evidence="5" id="KW-0520">NAD</keyword>
<evidence type="ECO:0000256" key="5">
    <source>
        <dbReference type="RuleBase" id="RU000471"/>
    </source>
</evidence>
<protein>
    <submittedName>
        <fullName evidence="7">NADH-quinone oxidoreductase subunit H</fullName>
        <ecNumber evidence="7">1.6.5.9</ecNumber>
    </submittedName>
</protein>
<feature type="transmembrane region" description="Helical" evidence="6">
    <location>
        <begin position="68"/>
        <end position="87"/>
    </location>
</feature>
<accession>A0ABW4LGQ2</accession>
<sequence>MPEMVSSALLAVAAPFGLLLLAATGAAGAAVLSARAAGAPLVAAAGAPLLESARLLRQQRRTLPGADVLLWRIAGAGFVAAAVLKVLVVPVGGAVAADLPIGVVWFNAMDVLLWALWWLLGWGADSTFSLVGAYRFLGQAISYELPLMFALTGPAIAAGSLRMSDVVAAQQPVWFAVLMPVGFVVYLLSVSAFAAWGPFATPAGRDAADGVLTELSGPDRLLVLAGRWAVLAAGAAVAVPLFLGGGAGPLLPAGVWVAVKSVLVLAVLVVAGRLVPAVRPERLAEIGWLVLLPATLLQLLAVSIGAAVAGGAP</sequence>
<proteinExistence type="inferred from homology"/>
<keyword evidence="8" id="KW-1185">Reference proteome</keyword>
<dbReference type="PANTHER" id="PTHR11432">
    <property type="entry name" value="NADH DEHYDROGENASE SUBUNIT 1"/>
    <property type="match status" value="1"/>
</dbReference>
<dbReference type="EC" id="1.6.5.9" evidence="7"/>
<evidence type="ECO:0000313" key="7">
    <source>
        <dbReference type="EMBL" id="MFD1722447.1"/>
    </source>
</evidence>
<feature type="transmembrane region" description="Helical" evidence="6">
    <location>
        <begin position="255"/>
        <end position="274"/>
    </location>
</feature>
<keyword evidence="3 6" id="KW-1133">Transmembrane helix</keyword>
<feature type="transmembrane region" description="Helical" evidence="6">
    <location>
        <begin position="286"/>
        <end position="309"/>
    </location>
</feature>
<feature type="transmembrane region" description="Helical" evidence="6">
    <location>
        <begin position="173"/>
        <end position="196"/>
    </location>
</feature>
<keyword evidence="4 6" id="KW-0472">Membrane</keyword>
<evidence type="ECO:0000256" key="4">
    <source>
        <dbReference type="ARBA" id="ARBA00023136"/>
    </source>
</evidence>
<comment type="caution">
    <text evidence="7">The sequence shown here is derived from an EMBL/GenBank/DDBJ whole genome shotgun (WGS) entry which is preliminary data.</text>
</comment>
<comment type="subcellular location">
    <subcellularLocation>
        <location evidence="5">Cell membrane</location>
        <topology evidence="5">Multi-pass membrane protein</topology>
    </subcellularLocation>
    <subcellularLocation>
        <location evidence="1">Membrane</location>
        <topology evidence="1">Multi-pass membrane protein</topology>
    </subcellularLocation>
</comment>
<feature type="transmembrane region" description="Helical" evidence="6">
    <location>
        <begin position="99"/>
        <end position="120"/>
    </location>
</feature>
<dbReference type="RefSeq" id="WP_377935542.1">
    <property type="nucleotide sequence ID" value="NZ_JBHUEA010000020.1"/>
</dbReference>
<dbReference type="PANTHER" id="PTHR11432:SF3">
    <property type="entry name" value="NADH-UBIQUINONE OXIDOREDUCTASE CHAIN 1"/>
    <property type="match status" value="1"/>
</dbReference>